<proteinExistence type="predicted"/>
<keyword evidence="2" id="KW-1185">Reference proteome</keyword>
<evidence type="ECO:0000313" key="2">
    <source>
        <dbReference type="Proteomes" id="UP000054928"/>
    </source>
</evidence>
<dbReference type="Proteomes" id="UP000054928">
    <property type="component" value="Unassembled WGS sequence"/>
</dbReference>
<sequence length="66" mass="7658">MKVSGLGGCFGSFLIRGQGSKWPAWHVLGWSNKMFALHVEFRIQLQLYAFFLYSKLYELRFVSRPG</sequence>
<dbReference type="EMBL" id="CCYD01003090">
    <property type="protein sequence ID" value="CEG49641.1"/>
    <property type="molecule type" value="Genomic_DNA"/>
</dbReference>
<reference evidence="2" key="1">
    <citation type="submission" date="2014-09" db="EMBL/GenBank/DDBJ databases">
        <authorList>
            <person name="Sharma Rahul"/>
            <person name="Thines Marco"/>
        </authorList>
    </citation>
    <scope>NUCLEOTIDE SEQUENCE [LARGE SCALE GENOMIC DNA]</scope>
</reference>
<dbReference type="RefSeq" id="XP_024586010.1">
    <property type="nucleotide sequence ID" value="XM_024720852.1"/>
</dbReference>
<dbReference type="AlphaFoldDB" id="A0A0P1B6B6"/>
<accession>A0A0P1B6B6</accession>
<organism evidence="1 2">
    <name type="scientific">Plasmopara halstedii</name>
    <name type="common">Downy mildew of sunflower</name>
    <dbReference type="NCBI Taxonomy" id="4781"/>
    <lineage>
        <taxon>Eukaryota</taxon>
        <taxon>Sar</taxon>
        <taxon>Stramenopiles</taxon>
        <taxon>Oomycota</taxon>
        <taxon>Peronosporomycetes</taxon>
        <taxon>Peronosporales</taxon>
        <taxon>Peronosporaceae</taxon>
        <taxon>Plasmopara</taxon>
    </lineage>
</organism>
<name>A0A0P1B6B6_PLAHL</name>
<dbReference type="GeneID" id="36402449"/>
<protein>
    <submittedName>
        <fullName evidence="1">Uncharacterized protein</fullName>
    </submittedName>
</protein>
<evidence type="ECO:0000313" key="1">
    <source>
        <dbReference type="EMBL" id="CEG49641.1"/>
    </source>
</evidence>